<evidence type="ECO:0000313" key="2">
    <source>
        <dbReference type="Proteomes" id="UP001162483"/>
    </source>
</evidence>
<evidence type="ECO:0000313" key="1">
    <source>
        <dbReference type="EMBL" id="CAI9586383.1"/>
    </source>
</evidence>
<protein>
    <submittedName>
        <fullName evidence="1">Uncharacterized protein</fullName>
    </submittedName>
</protein>
<proteinExistence type="predicted"/>
<gene>
    <name evidence="1" type="ORF">SPARVUS_LOCUS10355939</name>
</gene>
<keyword evidence="2" id="KW-1185">Reference proteome</keyword>
<reference evidence="1" key="1">
    <citation type="submission" date="2023-05" db="EMBL/GenBank/DDBJ databases">
        <authorList>
            <person name="Stuckert A."/>
        </authorList>
    </citation>
    <scope>NUCLEOTIDE SEQUENCE</scope>
</reference>
<accession>A0ABN9ESR9</accession>
<dbReference type="Proteomes" id="UP001162483">
    <property type="component" value="Unassembled WGS sequence"/>
</dbReference>
<dbReference type="EMBL" id="CATNWA010015744">
    <property type="protein sequence ID" value="CAI9586383.1"/>
    <property type="molecule type" value="Genomic_DNA"/>
</dbReference>
<comment type="caution">
    <text evidence="1">The sequence shown here is derived from an EMBL/GenBank/DDBJ whole genome shotgun (WGS) entry which is preliminary data.</text>
</comment>
<organism evidence="1 2">
    <name type="scientific">Staurois parvus</name>
    <dbReference type="NCBI Taxonomy" id="386267"/>
    <lineage>
        <taxon>Eukaryota</taxon>
        <taxon>Metazoa</taxon>
        <taxon>Chordata</taxon>
        <taxon>Craniata</taxon>
        <taxon>Vertebrata</taxon>
        <taxon>Euteleostomi</taxon>
        <taxon>Amphibia</taxon>
        <taxon>Batrachia</taxon>
        <taxon>Anura</taxon>
        <taxon>Neobatrachia</taxon>
        <taxon>Ranoidea</taxon>
        <taxon>Ranidae</taxon>
        <taxon>Staurois</taxon>
    </lineage>
</organism>
<name>A0ABN9ESR9_9NEOB</name>
<sequence>MQTASANICERMGHSQEISELNRGTVIGCHLCNKSICEIPLLLNIPVNC</sequence>